<keyword evidence="2" id="KW-1185">Reference proteome</keyword>
<evidence type="ECO:0000313" key="2">
    <source>
        <dbReference type="Proteomes" id="UP000680714"/>
    </source>
</evidence>
<name>A0ABS5IAG3_9PROT</name>
<comment type="caution">
    <text evidence="1">The sequence shown here is derived from an EMBL/GenBank/DDBJ whole genome shotgun (WGS) entry which is preliminary data.</text>
</comment>
<accession>A0ABS5IAG3</accession>
<sequence length="341" mass="39572">MAEAVNSSAKSSEGDDGIVRFDHKFFSSFDDLYFRTTDVGEPVAVLKLAANEAILGFEGIKREFMLKPDSHDAKMLDRVAEGLQFIRGLRPGEALPKEITTREASWDPTERHRRIARQRLTMQLVTWLTGNEHIFTSAEELMQVAEDPQVKKNINLAFAEAAEELGLGRDRREEVVQYIETLAKELAYIECERDVFAEICKIDDKVQDLRRIYSADRSMIDTTDQVARLSQRALKVFRDYFEQVDAQTGEILAMLKNIDNQIEYIRSVRDEVHRRQLPWEDFIPIWKSLYAVRSDENTNRIRDLYQFLAPRFMQVNEWVLVTKRGFETGGKKKPIGGIMRW</sequence>
<gene>
    <name evidence="1" type="ORF">KEC16_06710</name>
</gene>
<proteinExistence type="predicted"/>
<dbReference type="Proteomes" id="UP000680714">
    <property type="component" value="Unassembled WGS sequence"/>
</dbReference>
<reference evidence="1 2" key="1">
    <citation type="submission" date="2021-04" db="EMBL/GenBank/DDBJ databases">
        <title>Magnetospirillum sulfuroxidans sp. nov., a facultative chemolithoautotrophic sulfur-oxidizing alphaproteobacterium isolated from freshwater sediment and proposals for Paramagetospirillum gen. nov., and Magnetospirillaceae fam. nov.</title>
        <authorList>
            <person name="Koziaeva V."/>
            <person name="Geelhoed J.S."/>
            <person name="Sorokin D.Y."/>
            <person name="Grouzdev D.S."/>
        </authorList>
    </citation>
    <scope>NUCLEOTIDE SEQUENCE [LARGE SCALE GENOMIC DNA]</scope>
    <source>
        <strain evidence="1 2">J10</strain>
    </source>
</reference>
<protein>
    <submittedName>
        <fullName evidence="1">Uncharacterized protein</fullName>
    </submittedName>
</protein>
<organism evidence="1 2">
    <name type="scientific">Magnetospirillum sulfuroxidans</name>
    <dbReference type="NCBI Taxonomy" id="611300"/>
    <lineage>
        <taxon>Bacteria</taxon>
        <taxon>Pseudomonadati</taxon>
        <taxon>Pseudomonadota</taxon>
        <taxon>Alphaproteobacteria</taxon>
        <taxon>Rhodospirillales</taxon>
        <taxon>Rhodospirillaceae</taxon>
        <taxon>Magnetospirillum</taxon>
    </lineage>
</organism>
<dbReference type="EMBL" id="JAGTUF010000004">
    <property type="protein sequence ID" value="MBR9971399.1"/>
    <property type="molecule type" value="Genomic_DNA"/>
</dbReference>
<evidence type="ECO:0000313" key="1">
    <source>
        <dbReference type="EMBL" id="MBR9971399.1"/>
    </source>
</evidence>
<dbReference type="RefSeq" id="WP_211547119.1">
    <property type="nucleotide sequence ID" value="NZ_JAGTUF010000004.1"/>
</dbReference>